<proteinExistence type="inferred from homology"/>
<dbReference type="Pfam" id="PF01074">
    <property type="entry name" value="Glyco_hydro_38N"/>
    <property type="match status" value="1"/>
</dbReference>
<dbReference type="InterPro" id="IPR000602">
    <property type="entry name" value="Glyco_hydro_38_N"/>
</dbReference>
<dbReference type="SMART" id="SM00872">
    <property type="entry name" value="Alpha-mann_mid"/>
    <property type="match status" value="1"/>
</dbReference>
<dbReference type="SUPFAM" id="SSF88713">
    <property type="entry name" value="Glycoside hydrolase/deacetylase"/>
    <property type="match status" value="1"/>
</dbReference>
<dbReference type="SUPFAM" id="SSF74650">
    <property type="entry name" value="Galactose mutarotase-like"/>
    <property type="match status" value="1"/>
</dbReference>
<accession>A0ABW2SQK0</accession>
<dbReference type="InterPro" id="IPR027291">
    <property type="entry name" value="Glyco_hydro_38_N_sf"/>
</dbReference>
<comment type="similarity">
    <text evidence="1">Belongs to the glycosyl hydrolase 38 family.</text>
</comment>
<dbReference type="Gene3D" id="2.70.98.30">
    <property type="entry name" value="Golgi alpha-mannosidase II, domain 4"/>
    <property type="match status" value="1"/>
</dbReference>
<dbReference type="PANTHER" id="PTHR46017">
    <property type="entry name" value="ALPHA-MANNOSIDASE 2C1"/>
    <property type="match status" value="1"/>
</dbReference>
<dbReference type="EMBL" id="JBHTEF010000001">
    <property type="protein sequence ID" value="MFC7581743.1"/>
    <property type="molecule type" value="Genomic_DNA"/>
</dbReference>
<name>A0ABW2SQK0_9ACTO</name>
<evidence type="ECO:0000256" key="2">
    <source>
        <dbReference type="SAM" id="MobiDB-lite"/>
    </source>
</evidence>
<reference evidence="5" key="1">
    <citation type="journal article" date="2019" name="Int. J. Syst. Evol. Microbiol.">
        <title>The Global Catalogue of Microorganisms (GCM) 10K type strain sequencing project: providing services to taxonomists for standard genome sequencing and annotation.</title>
        <authorList>
            <consortium name="The Broad Institute Genomics Platform"/>
            <consortium name="The Broad Institute Genome Sequencing Center for Infectious Disease"/>
            <person name="Wu L."/>
            <person name="Ma J."/>
        </authorList>
    </citation>
    <scope>NUCLEOTIDE SEQUENCE [LARGE SCALE GENOMIC DNA]</scope>
    <source>
        <strain evidence="5">CCUG 56698</strain>
    </source>
</reference>
<evidence type="ECO:0000256" key="1">
    <source>
        <dbReference type="ARBA" id="ARBA00009792"/>
    </source>
</evidence>
<gene>
    <name evidence="4" type="ORF">ACFQWG_11105</name>
</gene>
<feature type="domain" description="Glycoside hydrolase family 38 central" evidence="3">
    <location>
        <begin position="287"/>
        <end position="356"/>
    </location>
</feature>
<organism evidence="4 5">
    <name type="scientific">Schaalia naturae</name>
    <dbReference type="NCBI Taxonomy" id="635203"/>
    <lineage>
        <taxon>Bacteria</taxon>
        <taxon>Bacillati</taxon>
        <taxon>Actinomycetota</taxon>
        <taxon>Actinomycetes</taxon>
        <taxon>Actinomycetales</taxon>
        <taxon>Actinomycetaceae</taxon>
        <taxon>Schaalia</taxon>
    </lineage>
</organism>
<dbReference type="Gene3D" id="3.20.110.10">
    <property type="entry name" value="Glycoside hydrolase 38, N terminal domain"/>
    <property type="match status" value="1"/>
</dbReference>
<keyword evidence="5" id="KW-1185">Reference proteome</keyword>
<evidence type="ECO:0000313" key="5">
    <source>
        <dbReference type="Proteomes" id="UP001596527"/>
    </source>
</evidence>
<evidence type="ECO:0000259" key="3">
    <source>
        <dbReference type="SMART" id="SM00872"/>
    </source>
</evidence>
<feature type="region of interest" description="Disordered" evidence="2">
    <location>
        <begin position="815"/>
        <end position="834"/>
    </location>
</feature>
<comment type="caution">
    <text evidence="4">The sequence shown here is derived from an EMBL/GenBank/DDBJ whole genome shotgun (WGS) entry which is preliminary data.</text>
</comment>
<dbReference type="Gene3D" id="1.20.1270.50">
    <property type="entry name" value="Glycoside hydrolase family 38, central domain"/>
    <property type="match status" value="1"/>
</dbReference>
<evidence type="ECO:0000313" key="4">
    <source>
        <dbReference type="EMBL" id="MFC7581743.1"/>
    </source>
</evidence>
<sequence>MTARRGEPAMWLVPHTHWDREWYEPHDVFRARLVMMVDGLLDLLEAEPECRFTLDGQAAAVLDYLEIRPGAAGRVRGAVERGQLDIGPFLILLDEFCCDGESIVRNLELGVAACEAMGGAMRVGYLPDMFGHAAQMPQILRGFGLADAALWRGVPAGVERDAFMWQALDGEAVRVEYLWDGYGSALKLFEPPEKADRLIGAYLERHARRFAGAPPAGMYGTDHMAPRTDLMGMVRAHNRSHPGTAVGVATLGQVVASRDHSDPALAALPVVRGEMRSHALGNILPGVLSVRTGLKQAMAQAERALTTAERFDAWIGGPDRAAFFARGWGLVVESSAHDSVTGCGADSTAEEVEARLHVAAHVARGAIDTGFADLGRHAPSGDVAVYNPSGWDMPVQAELVVEGEPSQLPGSVQLLEVLGTTLGDEDVAARDLPRILRRIHGRELFGRQIREWGFPAPGELRLVVADIAPGVFDLDAFATELERRRRECDPGQRWRVRIVTPPSMRVLVGARAPGTGVVAVGIGRRGPHGRPVRAGGAWLDNGLVRVEVEEPGTVSVTDLPTGRTVRGALALVDEGDRGDSYNFGPLDAGAVGEPARVSVSLLEGGPLRGRLGIDRTYRLPAGLDAEDRSRRSSAVVDQVVRTTVELREEEPFARVCVDLVNAAADHRLRVLVPTGERGVGGSASAGQYGVTMRGRGGEGGWGEYPLPTYPATRFVSAGGVAIHTDRLMEYEVVDGDPADAIALTVVRAVGLMSVNLHPLRDEPAGSEIPVPGAQYLGRRVRTEFAIDLSCPDWSGSDVVRHSDQFRLAPVVAEGTGPAADRGRADGLAPRGRPAARTTGRVCLESLRRRGGGLEARFVNYHHRDEVLGAMMRGLWDRAGLDGRIVEELVDPATMVVPASTILTLRTHAGTTTGAEA</sequence>
<dbReference type="Proteomes" id="UP001596527">
    <property type="component" value="Unassembled WGS sequence"/>
</dbReference>
<dbReference type="InterPro" id="IPR011013">
    <property type="entry name" value="Gal_mutarotase_sf_dom"/>
</dbReference>
<dbReference type="RefSeq" id="WP_380975305.1">
    <property type="nucleotide sequence ID" value="NZ_JBHTEF010000001.1"/>
</dbReference>
<dbReference type="InterPro" id="IPR037094">
    <property type="entry name" value="Glyco_hydro_38_cen_sf"/>
</dbReference>
<dbReference type="InterPro" id="IPR015341">
    <property type="entry name" value="Glyco_hydro_38_cen"/>
</dbReference>
<dbReference type="InterPro" id="IPR011330">
    <property type="entry name" value="Glyco_hydro/deAcase_b/a-brl"/>
</dbReference>
<dbReference type="PANTHER" id="PTHR46017:SF2">
    <property type="entry name" value="MANNOSYLGLYCERATE HYDROLASE"/>
    <property type="match status" value="1"/>
</dbReference>
<protein>
    <recommendedName>
        <fullName evidence="3">Glycoside hydrolase family 38 central domain-containing protein</fullName>
    </recommendedName>
</protein>